<dbReference type="AlphaFoldDB" id="A0A9P1N3T2"/>
<dbReference type="EMBL" id="CANHGI010000003">
    <property type="protein sequence ID" value="CAI5446756.1"/>
    <property type="molecule type" value="Genomic_DNA"/>
</dbReference>
<sequence>MSYLNLFWLYSRLCRLDLVGKTVKGEIEKHTRKPWKTRLHKTLAVEQMRSTDNRQFAKIGGRANALYGQSTIFNGRFGDNFLWITIKFKNSGNRFFLLFA</sequence>
<name>A0A9P1N3T2_9PELO</name>
<accession>A0A9P1N3T2</accession>
<reference evidence="1" key="1">
    <citation type="submission" date="2022-11" db="EMBL/GenBank/DDBJ databases">
        <authorList>
            <person name="Kikuchi T."/>
        </authorList>
    </citation>
    <scope>NUCLEOTIDE SEQUENCE</scope>
    <source>
        <strain evidence="1">PS1010</strain>
    </source>
</reference>
<dbReference type="Proteomes" id="UP001152747">
    <property type="component" value="Unassembled WGS sequence"/>
</dbReference>
<proteinExistence type="predicted"/>
<comment type="caution">
    <text evidence="1">The sequence shown here is derived from an EMBL/GenBank/DDBJ whole genome shotgun (WGS) entry which is preliminary data.</text>
</comment>
<evidence type="ECO:0000313" key="2">
    <source>
        <dbReference type="Proteomes" id="UP001152747"/>
    </source>
</evidence>
<gene>
    <name evidence="1" type="ORF">CAMP_LOCUS9393</name>
</gene>
<evidence type="ECO:0000313" key="1">
    <source>
        <dbReference type="EMBL" id="CAI5446756.1"/>
    </source>
</evidence>
<keyword evidence="2" id="KW-1185">Reference proteome</keyword>
<protein>
    <submittedName>
        <fullName evidence="1">Uncharacterized protein</fullName>
    </submittedName>
</protein>
<organism evidence="1 2">
    <name type="scientific">Caenorhabditis angaria</name>
    <dbReference type="NCBI Taxonomy" id="860376"/>
    <lineage>
        <taxon>Eukaryota</taxon>
        <taxon>Metazoa</taxon>
        <taxon>Ecdysozoa</taxon>
        <taxon>Nematoda</taxon>
        <taxon>Chromadorea</taxon>
        <taxon>Rhabditida</taxon>
        <taxon>Rhabditina</taxon>
        <taxon>Rhabditomorpha</taxon>
        <taxon>Rhabditoidea</taxon>
        <taxon>Rhabditidae</taxon>
        <taxon>Peloderinae</taxon>
        <taxon>Caenorhabditis</taxon>
    </lineage>
</organism>